<reference evidence="2 3" key="1">
    <citation type="journal article" date="2023" name="Elife">
        <title>Identification of key yeast species and microbe-microbe interactions impacting larval growth of Drosophila in the wild.</title>
        <authorList>
            <person name="Mure A."/>
            <person name="Sugiura Y."/>
            <person name="Maeda R."/>
            <person name="Honda K."/>
            <person name="Sakurai N."/>
            <person name="Takahashi Y."/>
            <person name="Watada M."/>
            <person name="Katoh T."/>
            <person name="Gotoh A."/>
            <person name="Gotoh Y."/>
            <person name="Taniguchi I."/>
            <person name="Nakamura K."/>
            <person name="Hayashi T."/>
            <person name="Katayama T."/>
            <person name="Uemura T."/>
            <person name="Hattori Y."/>
        </authorList>
    </citation>
    <scope>NUCLEOTIDE SEQUENCE [LARGE SCALE GENOMIC DNA]</scope>
    <source>
        <strain evidence="2 3">SC-9</strain>
    </source>
</reference>
<dbReference type="EMBL" id="BTFZ01000002">
    <property type="protein sequence ID" value="GMM34199.1"/>
    <property type="molecule type" value="Genomic_DNA"/>
</dbReference>
<name>A0AAV5QIH3_9ASCO</name>
<dbReference type="RefSeq" id="XP_064851199.1">
    <property type="nucleotide sequence ID" value="XM_064995127.1"/>
</dbReference>
<proteinExistence type="predicted"/>
<gene>
    <name evidence="2" type="ORF">DASC09_015240</name>
</gene>
<evidence type="ECO:0000313" key="2">
    <source>
        <dbReference type="EMBL" id="GMM34199.1"/>
    </source>
</evidence>
<dbReference type="AlphaFoldDB" id="A0AAV5QIH3"/>
<dbReference type="GeneID" id="90072178"/>
<organism evidence="2 3">
    <name type="scientific">Saccharomycopsis crataegensis</name>
    <dbReference type="NCBI Taxonomy" id="43959"/>
    <lineage>
        <taxon>Eukaryota</taxon>
        <taxon>Fungi</taxon>
        <taxon>Dikarya</taxon>
        <taxon>Ascomycota</taxon>
        <taxon>Saccharomycotina</taxon>
        <taxon>Saccharomycetes</taxon>
        <taxon>Saccharomycopsidaceae</taxon>
        <taxon>Saccharomycopsis</taxon>
    </lineage>
</organism>
<comment type="caution">
    <text evidence="2">The sequence shown here is derived from an EMBL/GenBank/DDBJ whole genome shotgun (WGS) entry which is preliminary data.</text>
</comment>
<feature type="region of interest" description="Disordered" evidence="1">
    <location>
        <begin position="272"/>
        <end position="297"/>
    </location>
</feature>
<sequence>MSGGSYALPTTSTVTPRPSELTQQGMVDSGTTSKIQNKFTGGQSLDNGRTAALYGSNSVSDCSSISQAGELDTGIFGADVDNDKNKAWSDAGPAESHYKPLFPFFHSFNFFRKASSRYNHAKRSRREAPDSFRIVGCCGSNTDSNSTMGFVNDKQRGVGNYISMSFSKKFKMVTKRLTKRKSEAKSKPKTSESPSFNEVATNNIASVTRCKPSNNEFSALNTNDPVMGSSIERANTPRNNIWKRHYSHSPQSTWTPSSPSSQMESNLFDAVSISSNSPNTTIRNSPAKTKRTTPRNSMGLLLGCDEEDSYMNDHSIGNSVDHKVVNNTEIDRYADPLFGIGRDDDLTNASHMAIHRENTLHHSRLINNNPLAGNEVATRSLLQQDNQRSYSPLNDRAGRFVSSDNTEVGITGAERPLSQYTQGDHINGEFTAISTESIEQIIQHIFNIPSQGMTNSNGGNQISSIYFEMTIDIIDVDNDFNEDTNNGNNLYSNFENESSYEF</sequence>
<feature type="region of interest" description="Disordered" evidence="1">
    <location>
        <begin position="178"/>
        <end position="198"/>
    </location>
</feature>
<feature type="compositionally biased region" description="Polar residues" evidence="1">
    <location>
        <begin position="8"/>
        <end position="25"/>
    </location>
</feature>
<evidence type="ECO:0000313" key="3">
    <source>
        <dbReference type="Proteomes" id="UP001360560"/>
    </source>
</evidence>
<accession>A0AAV5QIH3</accession>
<feature type="compositionally biased region" description="Polar residues" evidence="1">
    <location>
        <begin position="272"/>
        <end position="287"/>
    </location>
</feature>
<dbReference type="Proteomes" id="UP001360560">
    <property type="component" value="Unassembled WGS sequence"/>
</dbReference>
<evidence type="ECO:0000256" key="1">
    <source>
        <dbReference type="SAM" id="MobiDB-lite"/>
    </source>
</evidence>
<feature type="compositionally biased region" description="Basic and acidic residues" evidence="1">
    <location>
        <begin position="180"/>
        <end position="190"/>
    </location>
</feature>
<protein>
    <submittedName>
        <fullName evidence="2">Uncharacterized protein</fullName>
    </submittedName>
</protein>
<keyword evidence="3" id="KW-1185">Reference proteome</keyword>
<feature type="region of interest" description="Disordered" evidence="1">
    <location>
        <begin position="1"/>
        <end position="25"/>
    </location>
</feature>